<protein>
    <submittedName>
        <fullName evidence="1">Uncharacterized protein</fullName>
    </submittedName>
</protein>
<proteinExistence type="predicted"/>
<keyword evidence="2" id="KW-1185">Reference proteome</keyword>
<reference evidence="1" key="1">
    <citation type="submission" date="2023-12" db="EMBL/GenBank/DDBJ databases">
        <authorList>
            <person name="Brown T."/>
        </authorList>
    </citation>
    <scope>NUCLEOTIDE SEQUENCE</scope>
</reference>
<accession>A0ABN9ZDD6</accession>
<evidence type="ECO:0000313" key="2">
    <source>
        <dbReference type="Proteomes" id="UP001314169"/>
    </source>
</evidence>
<organism evidence="1 2">
    <name type="scientific">Pipistrellus nathusii</name>
    <name type="common">Nathusius' pipistrelle</name>
    <dbReference type="NCBI Taxonomy" id="59473"/>
    <lineage>
        <taxon>Eukaryota</taxon>
        <taxon>Metazoa</taxon>
        <taxon>Chordata</taxon>
        <taxon>Craniata</taxon>
        <taxon>Vertebrata</taxon>
        <taxon>Euteleostomi</taxon>
        <taxon>Mammalia</taxon>
        <taxon>Eutheria</taxon>
        <taxon>Laurasiatheria</taxon>
        <taxon>Chiroptera</taxon>
        <taxon>Yangochiroptera</taxon>
        <taxon>Vespertilionidae</taxon>
        <taxon>Pipistrellus</taxon>
    </lineage>
</organism>
<gene>
    <name evidence="1" type="ORF">MPIPNATIZW_LOCUS4641</name>
</gene>
<name>A0ABN9ZDD6_PIPNA</name>
<dbReference type="Proteomes" id="UP001314169">
    <property type="component" value="Chromosome 14"/>
</dbReference>
<sequence length="114" mass="13037">MGSRLSLVELTYPFGIWAICFPHWDDFSLVSSCWNLIIPFSNNVNIVQLLFFSSLPRGDSLFLSEEAHTLSKTSGQIKRNGGTHSQQKQCVICFKTPEQRSWKSFKKTIEFFVG</sequence>
<dbReference type="EMBL" id="OY882871">
    <property type="protein sequence ID" value="CAK6436335.1"/>
    <property type="molecule type" value="Genomic_DNA"/>
</dbReference>
<evidence type="ECO:0000313" key="1">
    <source>
        <dbReference type="EMBL" id="CAK6436335.1"/>
    </source>
</evidence>